<comment type="caution">
    <text evidence="1">The sequence shown here is derived from an EMBL/GenBank/DDBJ whole genome shotgun (WGS) entry which is preliminary data.</text>
</comment>
<keyword evidence="3" id="KW-1185">Reference proteome</keyword>
<dbReference type="EMBL" id="CAJOBC010083846">
    <property type="protein sequence ID" value="CAF4307786.1"/>
    <property type="molecule type" value="Genomic_DNA"/>
</dbReference>
<name>A0A815MQA0_9BILA</name>
<evidence type="ECO:0000313" key="2">
    <source>
        <dbReference type="EMBL" id="CAF4307786.1"/>
    </source>
</evidence>
<dbReference type="OrthoDB" id="10105631at2759"/>
<protein>
    <recommendedName>
        <fullName evidence="4">MULE transposase domain-containing protein</fullName>
    </recommendedName>
</protein>
<feature type="non-terminal residue" evidence="1">
    <location>
        <position position="1"/>
    </location>
</feature>
<dbReference type="EMBL" id="CAJNOQ010018414">
    <property type="protein sequence ID" value="CAF1427937.1"/>
    <property type="molecule type" value="Genomic_DNA"/>
</dbReference>
<dbReference type="Proteomes" id="UP000681722">
    <property type="component" value="Unassembled WGS sequence"/>
</dbReference>
<reference evidence="1" key="1">
    <citation type="submission" date="2021-02" db="EMBL/GenBank/DDBJ databases">
        <authorList>
            <person name="Nowell W R."/>
        </authorList>
    </citation>
    <scope>NUCLEOTIDE SEQUENCE</scope>
</reference>
<dbReference type="Proteomes" id="UP000663829">
    <property type="component" value="Unassembled WGS sequence"/>
</dbReference>
<evidence type="ECO:0000313" key="1">
    <source>
        <dbReference type="EMBL" id="CAF1427937.1"/>
    </source>
</evidence>
<organism evidence="1 3">
    <name type="scientific">Didymodactylos carnosus</name>
    <dbReference type="NCBI Taxonomy" id="1234261"/>
    <lineage>
        <taxon>Eukaryota</taxon>
        <taxon>Metazoa</taxon>
        <taxon>Spiralia</taxon>
        <taxon>Gnathifera</taxon>
        <taxon>Rotifera</taxon>
        <taxon>Eurotatoria</taxon>
        <taxon>Bdelloidea</taxon>
        <taxon>Philodinida</taxon>
        <taxon>Philodinidae</taxon>
        <taxon>Didymodactylos</taxon>
    </lineage>
</organism>
<proteinExistence type="predicted"/>
<sequence length="350" mass="40295">DQTLIMWNDESDINECTFSIVVQCQKMPVSIALSSSTCLAQLLDDDTLTPSICQVIRTQDMQQGVMQIVNDIWLLYNICEINYCQAHSTSNELGETIPISEPAILRTPCEKTVVCMDVQLPAATCIQRRIIFKPSLFTNFLNQPTFSIPIKNMTKRLLSAYKLQAAQSAKEIMTEFIPNQSKTKRFIHELGTFIKALVQWRLEPTEVELEPALSIYYQLTLISILSTLFHIHTFNINARKQPKFELDLWNTRENTIQGRHRTNNIVEGWHNRLSALFNCKHSNFWKFLKNLKKEQNYVDAELIQAEAGARQPMKKTKLRQEQRRLNILNDTSTTTLEKVSAIAQNITIKS</sequence>
<dbReference type="AlphaFoldDB" id="A0A815MQA0"/>
<evidence type="ECO:0008006" key="4">
    <source>
        <dbReference type="Google" id="ProtNLM"/>
    </source>
</evidence>
<gene>
    <name evidence="1" type="ORF">GPM918_LOCUS33904</name>
    <name evidence="2" type="ORF">SRO942_LOCUS34597</name>
</gene>
<evidence type="ECO:0000313" key="3">
    <source>
        <dbReference type="Proteomes" id="UP000663829"/>
    </source>
</evidence>
<accession>A0A815MQA0</accession>